<name>A0A383WI04_TETOB</name>
<feature type="signal peptide" evidence="1">
    <location>
        <begin position="1"/>
        <end position="25"/>
    </location>
</feature>
<accession>A0A383WI04</accession>
<keyword evidence="1" id="KW-0732">Signal</keyword>
<evidence type="ECO:0000313" key="2">
    <source>
        <dbReference type="EMBL" id="SZX76744.1"/>
    </source>
</evidence>
<organism evidence="2 3">
    <name type="scientific">Tetradesmus obliquus</name>
    <name type="common">Green alga</name>
    <name type="synonym">Acutodesmus obliquus</name>
    <dbReference type="NCBI Taxonomy" id="3088"/>
    <lineage>
        <taxon>Eukaryota</taxon>
        <taxon>Viridiplantae</taxon>
        <taxon>Chlorophyta</taxon>
        <taxon>core chlorophytes</taxon>
        <taxon>Chlorophyceae</taxon>
        <taxon>CS clade</taxon>
        <taxon>Sphaeropleales</taxon>
        <taxon>Scenedesmaceae</taxon>
        <taxon>Tetradesmus</taxon>
    </lineage>
</organism>
<protein>
    <recommendedName>
        <fullName evidence="4">Secreted protein</fullName>
    </recommendedName>
</protein>
<dbReference type="AlphaFoldDB" id="A0A383WI04"/>
<feature type="chain" id="PRO_5016813816" description="Secreted protein" evidence="1">
    <location>
        <begin position="26"/>
        <end position="260"/>
    </location>
</feature>
<evidence type="ECO:0000313" key="3">
    <source>
        <dbReference type="Proteomes" id="UP000256970"/>
    </source>
</evidence>
<gene>
    <name evidence="2" type="ORF">BQ4739_LOCUS17116</name>
</gene>
<dbReference type="EMBL" id="FNXT01001265">
    <property type="protein sequence ID" value="SZX76744.1"/>
    <property type="molecule type" value="Genomic_DNA"/>
</dbReference>
<evidence type="ECO:0000256" key="1">
    <source>
        <dbReference type="SAM" id="SignalP"/>
    </source>
</evidence>
<reference evidence="2 3" key="1">
    <citation type="submission" date="2016-10" db="EMBL/GenBank/DDBJ databases">
        <authorList>
            <person name="Cai Z."/>
        </authorList>
    </citation>
    <scope>NUCLEOTIDE SEQUENCE [LARGE SCALE GENOMIC DNA]</scope>
</reference>
<evidence type="ECO:0008006" key="4">
    <source>
        <dbReference type="Google" id="ProtNLM"/>
    </source>
</evidence>
<keyword evidence="3" id="KW-1185">Reference proteome</keyword>
<proteinExistence type="predicted"/>
<dbReference type="Proteomes" id="UP000256970">
    <property type="component" value="Unassembled WGS sequence"/>
</dbReference>
<sequence length="260" mass="27151">MAMQHNKLICVALLCVLSAALPTHSARLLHSRTGWDDSSDDQGDASGYSSFSAARVINPASTPTPASRTAVTPLSIAAEATSNAVFTGAHRLVAPKQRRSYATVEPDPVTNNNDRRQVTILPRQRSVQDLPAPRNILAGGSGNDNMPALVMGGMAHSQTYEGATSISATDAVAANKGGKFTPVAYNNLISRPGVWKQGVQKRKTWGTARGSWGLSNSQAVGSLAVSGISNGVITLAQADSAVAMSQTEKSSGPNRQSLDN</sequence>